<gene>
    <name evidence="2" type="ORF">TTHERM_00070940</name>
</gene>
<dbReference type="KEGG" id="tet:TTHERM_00070940"/>
<dbReference type="EMBL" id="GG662853">
    <property type="protein sequence ID" value="EAR87587.2"/>
    <property type="molecule type" value="Genomic_DNA"/>
</dbReference>
<protein>
    <submittedName>
        <fullName evidence="2">Uncharacterized protein</fullName>
    </submittedName>
</protein>
<sequence>MSLELYNRYNLSKFARVQYYSYQDDGAQLDFQNYLDLWSFNPKYNLISIEDDQATSEQLNNLKNAQHIAKFASFLSMGLLYYVGNGFQTNLPWYFKYPRHIICLTIGTIILPKYLIGNRYNEYFIGFKEKQNKYNQQILSQQQDIEEIKQNFKKPEYLIQMIQADQNLQNQQNASSEDSNNLEDILKNQKSK</sequence>
<keyword evidence="3" id="KW-1185">Reference proteome</keyword>
<reference evidence="3" key="1">
    <citation type="journal article" date="2006" name="PLoS Biol.">
        <title>Macronuclear genome sequence of the ciliate Tetrahymena thermophila, a model eukaryote.</title>
        <authorList>
            <person name="Eisen J.A."/>
            <person name="Coyne R.S."/>
            <person name="Wu M."/>
            <person name="Wu D."/>
            <person name="Thiagarajan M."/>
            <person name="Wortman J.R."/>
            <person name="Badger J.H."/>
            <person name="Ren Q."/>
            <person name="Amedeo P."/>
            <person name="Jones K.M."/>
            <person name="Tallon L.J."/>
            <person name="Delcher A.L."/>
            <person name="Salzberg S.L."/>
            <person name="Silva J.C."/>
            <person name="Haas B.J."/>
            <person name="Majoros W.H."/>
            <person name="Farzad M."/>
            <person name="Carlton J.M."/>
            <person name="Smith R.K. Jr."/>
            <person name="Garg J."/>
            <person name="Pearlman R.E."/>
            <person name="Karrer K.M."/>
            <person name="Sun L."/>
            <person name="Manning G."/>
            <person name="Elde N.C."/>
            <person name="Turkewitz A.P."/>
            <person name="Asai D.J."/>
            <person name="Wilkes D.E."/>
            <person name="Wang Y."/>
            <person name="Cai H."/>
            <person name="Collins K."/>
            <person name="Stewart B.A."/>
            <person name="Lee S.R."/>
            <person name="Wilamowska K."/>
            <person name="Weinberg Z."/>
            <person name="Ruzzo W.L."/>
            <person name="Wloga D."/>
            <person name="Gaertig J."/>
            <person name="Frankel J."/>
            <person name="Tsao C.-C."/>
            <person name="Gorovsky M.A."/>
            <person name="Keeling P.J."/>
            <person name="Waller R.F."/>
            <person name="Patron N.J."/>
            <person name="Cherry J.M."/>
            <person name="Stover N.A."/>
            <person name="Krieger C.J."/>
            <person name="del Toro C."/>
            <person name="Ryder H.F."/>
            <person name="Williamson S.C."/>
            <person name="Barbeau R.A."/>
            <person name="Hamilton E.P."/>
            <person name="Orias E."/>
        </authorList>
    </citation>
    <scope>NUCLEOTIDE SEQUENCE [LARGE SCALE GENOMIC DNA]</scope>
    <source>
        <strain evidence="3">SB210</strain>
    </source>
</reference>
<accession>I7MDH3</accession>
<evidence type="ECO:0000256" key="1">
    <source>
        <dbReference type="SAM" id="MobiDB-lite"/>
    </source>
</evidence>
<dbReference type="GeneID" id="7832598"/>
<proteinExistence type="predicted"/>
<dbReference type="RefSeq" id="XP_001007832.2">
    <property type="nucleotide sequence ID" value="XM_001007832.2"/>
</dbReference>
<dbReference type="InParanoid" id="I7MDH3"/>
<evidence type="ECO:0000313" key="3">
    <source>
        <dbReference type="Proteomes" id="UP000009168"/>
    </source>
</evidence>
<feature type="region of interest" description="Disordered" evidence="1">
    <location>
        <begin position="169"/>
        <end position="192"/>
    </location>
</feature>
<dbReference type="Proteomes" id="UP000009168">
    <property type="component" value="Unassembled WGS sequence"/>
</dbReference>
<dbReference type="AlphaFoldDB" id="I7MDH3"/>
<evidence type="ECO:0000313" key="2">
    <source>
        <dbReference type="EMBL" id="EAR87587.2"/>
    </source>
</evidence>
<name>I7MDH3_TETTS</name>
<organism evidence="2 3">
    <name type="scientific">Tetrahymena thermophila (strain SB210)</name>
    <dbReference type="NCBI Taxonomy" id="312017"/>
    <lineage>
        <taxon>Eukaryota</taxon>
        <taxon>Sar</taxon>
        <taxon>Alveolata</taxon>
        <taxon>Ciliophora</taxon>
        <taxon>Intramacronucleata</taxon>
        <taxon>Oligohymenophorea</taxon>
        <taxon>Hymenostomatida</taxon>
        <taxon>Tetrahymenina</taxon>
        <taxon>Tetrahymenidae</taxon>
        <taxon>Tetrahymena</taxon>
    </lineage>
</organism>